<dbReference type="EMBL" id="JACTNZ010000011">
    <property type="protein sequence ID" value="KAG5524880.1"/>
    <property type="molecule type" value="Genomic_DNA"/>
</dbReference>
<comment type="caution">
    <text evidence="2">The sequence shown here is derived from an EMBL/GenBank/DDBJ whole genome shotgun (WGS) entry which is preliminary data.</text>
</comment>
<protein>
    <submittedName>
        <fullName evidence="2">Uncharacterized protein</fullName>
    </submittedName>
</protein>
<keyword evidence="1" id="KW-0472">Membrane</keyword>
<evidence type="ECO:0000256" key="1">
    <source>
        <dbReference type="SAM" id="Phobius"/>
    </source>
</evidence>
<sequence length="75" mass="8456">MIKPKLRFAVTCQFVDWLFPLDLLLSRLLAYGNLPLYFCTVVGGVYASVDCEMMSTRLLQTALESNSLMICCCPQ</sequence>
<dbReference type="AlphaFoldDB" id="A0AAV6IE12"/>
<feature type="transmembrane region" description="Helical" evidence="1">
    <location>
        <begin position="28"/>
        <end position="49"/>
    </location>
</feature>
<evidence type="ECO:0000313" key="3">
    <source>
        <dbReference type="Proteomes" id="UP000823749"/>
    </source>
</evidence>
<name>A0AAV6IE12_9ERIC</name>
<accession>A0AAV6IE12</accession>
<evidence type="ECO:0000313" key="2">
    <source>
        <dbReference type="EMBL" id="KAG5524880.1"/>
    </source>
</evidence>
<gene>
    <name evidence="2" type="ORF">RHGRI_031525</name>
</gene>
<proteinExistence type="predicted"/>
<dbReference type="Proteomes" id="UP000823749">
    <property type="component" value="Chromosome 11"/>
</dbReference>
<reference evidence="2" key="1">
    <citation type="submission" date="2020-08" db="EMBL/GenBank/DDBJ databases">
        <title>Plant Genome Project.</title>
        <authorList>
            <person name="Zhang R.-G."/>
        </authorList>
    </citation>
    <scope>NUCLEOTIDE SEQUENCE</scope>
    <source>
        <strain evidence="2">WSP0</strain>
        <tissue evidence="2">Leaf</tissue>
    </source>
</reference>
<keyword evidence="3" id="KW-1185">Reference proteome</keyword>
<keyword evidence="1" id="KW-0812">Transmembrane</keyword>
<keyword evidence="1" id="KW-1133">Transmembrane helix</keyword>
<organism evidence="2 3">
    <name type="scientific">Rhododendron griersonianum</name>
    <dbReference type="NCBI Taxonomy" id="479676"/>
    <lineage>
        <taxon>Eukaryota</taxon>
        <taxon>Viridiplantae</taxon>
        <taxon>Streptophyta</taxon>
        <taxon>Embryophyta</taxon>
        <taxon>Tracheophyta</taxon>
        <taxon>Spermatophyta</taxon>
        <taxon>Magnoliopsida</taxon>
        <taxon>eudicotyledons</taxon>
        <taxon>Gunneridae</taxon>
        <taxon>Pentapetalae</taxon>
        <taxon>asterids</taxon>
        <taxon>Ericales</taxon>
        <taxon>Ericaceae</taxon>
        <taxon>Ericoideae</taxon>
        <taxon>Rhodoreae</taxon>
        <taxon>Rhododendron</taxon>
    </lineage>
</organism>